<dbReference type="OrthoDB" id="8101383at2"/>
<sequence length="172" mass="18424">MLARLTKPTAIDFEKILVIPERPAAVGEAEAALQEAAAARQAGQRRHIEAGQRLASQRLGEPPAITAKEVDDLGFALAPLFEAETAAKAHRDQVLQAYESSIAPSLAGPIKQLRDAIEEAMGNLETVLNHGVSFKARAGSFDLAKISKLPGICPHAIERLKLVRAALDHANR</sequence>
<accession>A0A271KAT5</accession>
<evidence type="ECO:0000313" key="1">
    <source>
        <dbReference type="EMBL" id="PAP92155.1"/>
    </source>
</evidence>
<gene>
    <name evidence="1" type="ORF">CIT31_29815</name>
</gene>
<keyword evidence="2" id="KW-1185">Reference proteome</keyword>
<dbReference type="EMBL" id="NPKH01000037">
    <property type="protein sequence ID" value="PAP92155.1"/>
    <property type="molecule type" value="Genomic_DNA"/>
</dbReference>
<proteinExistence type="predicted"/>
<organism evidence="1 2">
    <name type="scientific">Mesorhizobium wenxiniae</name>
    <dbReference type="NCBI Taxonomy" id="2014805"/>
    <lineage>
        <taxon>Bacteria</taxon>
        <taxon>Pseudomonadati</taxon>
        <taxon>Pseudomonadota</taxon>
        <taxon>Alphaproteobacteria</taxon>
        <taxon>Hyphomicrobiales</taxon>
        <taxon>Phyllobacteriaceae</taxon>
        <taxon>Mesorhizobium</taxon>
    </lineage>
</organism>
<dbReference type="Proteomes" id="UP000215931">
    <property type="component" value="Unassembled WGS sequence"/>
</dbReference>
<dbReference type="AlphaFoldDB" id="A0A271KAT5"/>
<reference evidence="1 2" key="1">
    <citation type="submission" date="2017-08" db="EMBL/GenBank/DDBJ databases">
        <title>Mesorhizobium wenxinae sp. nov., a novel rhizobial species isolated from root nodules of chickpea (Cicer arietinum L.).</title>
        <authorList>
            <person name="Zhang J."/>
        </authorList>
    </citation>
    <scope>NUCLEOTIDE SEQUENCE [LARGE SCALE GENOMIC DNA]</scope>
    <source>
        <strain evidence="2">WYCCWR 10019</strain>
    </source>
</reference>
<protein>
    <submittedName>
        <fullName evidence="1">Uncharacterized protein</fullName>
    </submittedName>
</protein>
<name>A0A271KAT5_9HYPH</name>
<evidence type="ECO:0000313" key="2">
    <source>
        <dbReference type="Proteomes" id="UP000215931"/>
    </source>
</evidence>
<dbReference type="RefSeq" id="WP_095521472.1">
    <property type="nucleotide sequence ID" value="NZ_NPKH01000037.1"/>
</dbReference>
<comment type="caution">
    <text evidence="1">The sequence shown here is derived from an EMBL/GenBank/DDBJ whole genome shotgun (WGS) entry which is preliminary data.</text>
</comment>